<dbReference type="EMBL" id="ANHY01000020">
    <property type="protein sequence ID" value="EKV27371.1"/>
    <property type="molecule type" value="Genomic_DNA"/>
</dbReference>
<evidence type="ECO:0000313" key="3">
    <source>
        <dbReference type="Proteomes" id="UP000009881"/>
    </source>
</evidence>
<protein>
    <submittedName>
        <fullName evidence="2">Uncharacterized protein</fullName>
    </submittedName>
</protein>
<accession>K9HFB0</accession>
<sequence>MTITKTITTAAASAVIALGAALAGTAPATADDARIITSDTWKPGFRNDGDGHYSRIVRDHDASDSRQVTRVEHRDTWAPGFQGNGEGDYERLVKDVQSPHGGSTSIATRDTWAPGYTLDDMSDYTRIVPNGDAGSQTATMPQDAR</sequence>
<dbReference type="RefSeq" id="WP_009542269.1">
    <property type="nucleotide sequence ID" value="NZ_ANHY01000020.1"/>
</dbReference>
<feature type="signal peptide" evidence="1">
    <location>
        <begin position="1"/>
        <end position="30"/>
    </location>
</feature>
<evidence type="ECO:0000313" key="2">
    <source>
        <dbReference type="EMBL" id="EKV27371.1"/>
    </source>
</evidence>
<evidence type="ECO:0000256" key="1">
    <source>
        <dbReference type="SAM" id="SignalP"/>
    </source>
</evidence>
<name>K9HFB0_9PROT</name>
<organism evidence="2 3">
    <name type="scientific">Caenispirillum salinarum AK4</name>
    <dbReference type="NCBI Taxonomy" id="1238182"/>
    <lineage>
        <taxon>Bacteria</taxon>
        <taxon>Pseudomonadati</taxon>
        <taxon>Pseudomonadota</taxon>
        <taxon>Alphaproteobacteria</taxon>
        <taxon>Rhodospirillales</taxon>
        <taxon>Novispirillaceae</taxon>
        <taxon>Caenispirillum</taxon>
    </lineage>
</organism>
<keyword evidence="3" id="KW-1185">Reference proteome</keyword>
<keyword evidence="1" id="KW-0732">Signal</keyword>
<feature type="chain" id="PRO_5003930067" evidence="1">
    <location>
        <begin position="31"/>
        <end position="145"/>
    </location>
</feature>
<dbReference type="Proteomes" id="UP000009881">
    <property type="component" value="Unassembled WGS sequence"/>
</dbReference>
<comment type="caution">
    <text evidence="2">The sequence shown here is derived from an EMBL/GenBank/DDBJ whole genome shotgun (WGS) entry which is preliminary data.</text>
</comment>
<proteinExistence type="predicted"/>
<reference evidence="2 3" key="1">
    <citation type="journal article" date="2013" name="Genome Announc.">
        <title>Draft Genome Sequence of an Alphaproteobacterium, Caenispirillum salinarum AK4(T), Isolated from a Solar Saltern.</title>
        <authorList>
            <person name="Khatri I."/>
            <person name="Singh A."/>
            <person name="Korpole S."/>
            <person name="Pinnaka A.K."/>
            <person name="Subramanian S."/>
        </authorList>
    </citation>
    <scope>NUCLEOTIDE SEQUENCE [LARGE SCALE GENOMIC DNA]</scope>
    <source>
        <strain evidence="2 3">AK4</strain>
    </source>
</reference>
<dbReference type="AlphaFoldDB" id="K9HFB0"/>
<gene>
    <name evidence="2" type="ORF">C882_1873</name>
</gene>
<dbReference type="PATRIC" id="fig|1238182.3.peg.3827"/>